<evidence type="ECO:0000313" key="2">
    <source>
        <dbReference type="Proteomes" id="UP001279734"/>
    </source>
</evidence>
<protein>
    <submittedName>
        <fullName evidence="1">Uncharacterized protein</fullName>
    </submittedName>
</protein>
<dbReference type="InterPro" id="IPR015683">
    <property type="entry name" value="Ionotropic_Glu_rcpt"/>
</dbReference>
<dbReference type="PANTHER" id="PTHR34836">
    <property type="entry name" value="OS06G0188250 PROTEIN"/>
    <property type="match status" value="1"/>
</dbReference>
<dbReference type="PANTHER" id="PTHR34836:SF1">
    <property type="entry name" value="OS09G0428600 PROTEIN"/>
    <property type="match status" value="1"/>
</dbReference>
<comment type="caution">
    <text evidence="1">The sequence shown here is derived from an EMBL/GenBank/DDBJ whole genome shotgun (WGS) entry which is preliminary data.</text>
</comment>
<reference evidence="1" key="1">
    <citation type="submission" date="2023-05" db="EMBL/GenBank/DDBJ databases">
        <title>Nepenthes gracilis genome sequencing.</title>
        <authorList>
            <person name="Fukushima K."/>
        </authorList>
    </citation>
    <scope>NUCLEOTIDE SEQUENCE</scope>
    <source>
        <strain evidence="1">SING2019-196</strain>
    </source>
</reference>
<name>A0AAD3SDL4_NEPGR</name>
<gene>
    <name evidence="1" type="ORF">Nepgr_011074</name>
</gene>
<dbReference type="Proteomes" id="UP001279734">
    <property type="component" value="Unassembled WGS sequence"/>
</dbReference>
<proteinExistence type="predicted"/>
<keyword evidence="2" id="KW-1185">Reference proteome</keyword>
<organism evidence="1 2">
    <name type="scientific">Nepenthes gracilis</name>
    <name type="common">Slender pitcher plant</name>
    <dbReference type="NCBI Taxonomy" id="150966"/>
    <lineage>
        <taxon>Eukaryota</taxon>
        <taxon>Viridiplantae</taxon>
        <taxon>Streptophyta</taxon>
        <taxon>Embryophyta</taxon>
        <taxon>Tracheophyta</taxon>
        <taxon>Spermatophyta</taxon>
        <taxon>Magnoliopsida</taxon>
        <taxon>eudicotyledons</taxon>
        <taxon>Gunneridae</taxon>
        <taxon>Pentapetalae</taxon>
        <taxon>Caryophyllales</taxon>
        <taxon>Nepenthaceae</taxon>
        <taxon>Nepenthes</taxon>
    </lineage>
</organism>
<dbReference type="EMBL" id="BSYO01000009">
    <property type="protein sequence ID" value="GMH09233.1"/>
    <property type="molecule type" value="Genomic_DNA"/>
</dbReference>
<evidence type="ECO:0000313" key="1">
    <source>
        <dbReference type="EMBL" id="GMH09233.1"/>
    </source>
</evidence>
<accession>A0AAD3SDL4</accession>
<dbReference type="AlphaFoldDB" id="A0AAD3SDL4"/>
<sequence length="185" mass="20676">MEDGSSLTDLSLNWKRVLLLQLSSPFELRKIAQPWAAMLGKRKVQPSSKMKERSLMATRCRRRLFCSFFIYVIIFSSSVKKLAAGGNAKGNSSAVPIDVGVIFGRENWVGRMGLTCMQMALSDFYASHPHYNTRIRLHIGDSNQDVVGAAAADTPALNYLLLSSDVYHLGHRNPSETLRDRTNIE</sequence>